<dbReference type="InterPro" id="IPR036188">
    <property type="entry name" value="FAD/NAD-bd_sf"/>
</dbReference>
<sequence>MSFEKNIATKILIVGGGLTGSVAASLIKNEAVVNIEIWERMDQIGGRYQTYRSSTTPKCSIDCGAQYVSVSLDFIRSQAKFYDELLEKEILVPLGQKIENFRKLSETKTVFVAPGGTDSLVAHFLQKADCSVHLQHEVTEINLKEEEKAWEVKATNGIVRTFDVVILTIPVPEVLNLKGNFLSIKQSKEVPGIILQSTTSFAEKYSDLNDDEIKHLMLEHIKCLLPELPDPAFVKLFHWTYSMLIEPYVDTPGCVVINDYPCLISGGDSYTESTFNGCITSAVIIVEELLKRVKFLKGHHQGRRRSS</sequence>
<feature type="domain" description="Amine oxidase" evidence="1">
    <location>
        <begin position="105"/>
        <end position="174"/>
    </location>
</feature>
<dbReference type="Gene3D" id="3.50.50.60">
    <property type="entry name" value="FAD/NAD(P)-binding domain"/>
    <property type="match status" value="3"/>
</dbReference>
<dbReference type="Proteomes" id="UP000807504">
    <property type="component" value="Unassembled WGS sequence"/>
</dbReference>
<dbReference type="AlphaFoldDB" id="A0A8T0EAW6"/>
<evidence type="ECO:0000313" key="2">
    <source>
        <dbReference type="EMBL" id="KAF8769829.1"/>
    </source>
</evidence>
<dbReference type="SUPFAM" id="SSF51905">
    <property type="entry name" value="FAD/NAD(P)-binding domain"/>
    <property type="match status" value="1"/>
</dbReference>
<keyword evidence="3" id="KW-1185">Reference proteome</keyword>
<evidence type="ECO:0000259" key="1">
    <source>
        <dbReference type="Pfam" id="PF01593"/>
    </source>
</evidence>
<proteinExistence type="predicted"/>
<dbReference type="InterPro" id="IPR040174">
    <property type="entry name" value="RNLS"/>
</dbReference>
<protein>
    <submittedName>
        <fullName evidence="2">Renalase like protein</fullName>
    </submittedName>
</protein>
<reference evidence="2" key="2">
    <citation type="submission" date="2020-06" db="EMBL/GenBank/DDBJ databases">
        <authorList>
            <person name="Sheffer M."/>
        </authorList>
    </citation>
    <scope>NUCLEOTIDE SEQUENCE</scope>
</reference>
<accession>A0A8T0EAW6</accession>
<gene>
    <name evidence="2" type="ORF">HNY73_017436</name>
</gene>
<reference evidence="2" key="1">
    <citation type="journal article" date="2020" name="bioRxiv">
        <title>Chromosome-level reference genome of the European wasp spider Argiope bruennichi: a resource for studies on range expansion and evolutionary adaptation.</title>
        <authorList>
            <person name="Sheffer M.M."/>
            <person name="Hoppe A."/>
            <person name="Krehenwinkel H."/>
            <person name="Uhl G."/>
            <person name="Kuss A.W."/>
            <person name="Jensen L."/>
            <person name="Jensen C."/>
            <person name="Gillespie R.G."/>
            <person name="Hoff K.J."/>
            <person name="Prost S."/>
        </authorList>
    </citation>
    <scope>NUCLEOTIDE SEQUENCE</scope>
</reference>
<name>A0A8T0EAW6_ARGBR</name>
<dbReference type="PANTHER" id="PTHR23357:SF1">
    <property type="entry name" value="RENALASE"/>
    <property type="match status" value="1"/>
</dbReference>
<dbReference type="GO" id="GO:0016651">
    <property type="term" value="F:oxidoreductase activity, acting on NAD(P)H"/>
    <property type="evidence" value="ECO:0007669"/>
    <property type="project" value="InterPro"/>
</dbReference>
<dbReference type="InterPro" id="IPR002937">
    <property type="entry name" value="Amino_oxidase"/>
</dbReference>
<organism evidence="2 3">
    <name type="scientific">Argiope bruennichi</name>
    <name type="common">Wasp spider</name>
    <name type="synonym">Aranea bruennichi</name>
    <dbReference type="NCBI Taxonomy" id="94029"/>
    <lineage>
        <taxon>Eukaryota</taxon>
        <taxon>Metazoa</taxon>
        <taxon>Ecdysozoa</taxon>
        <taxon>Arthropoda</taxon>
        <taxon>Chelicerata</taxon>
        <taxon>Arachnida</taxon>
        <taxon>Araneae</taxon>
        <taxon>Araneomorphae</taxon>
        <taxon>Entelegynae</taxon>
        <taxon>Araneoidea</taxon>
        <taxon>Araneidae</taxon>
        <taxon>Argiope</taxon>
    </lineage>
</organism>
<evidence type="ECO:0000313" key="3">
    <source>
        <dbReference type="Proteomes" id="UP000807504"/>
    </source>
</evidence>
<dbReference type="GO" id="GO:0005576">
    <property type="term" value="C:extracellular region"/>
    <property type="evidence" value="ECO:0007669"/>
    <property type="project" value="TreeGrafter"/>
</dbReference>
<dbReference type="Pfam" id="PF01593">
    <property type="entry name" value="Amino_oxidase"/>
    <property type="match status" value="1"/>
</dbReference>
<dbReference type="PANTHER" id="PTHR23357">
    <property type="entry name" value="RENALASE"/>
    <property type="match status" value="1"/>
</dbReference>
<comment type="caution">
    <text evidence="2">The sequence shown here is derived from an EMBL/GenBank/DDBJ whole genome shotgun (WGS) entry which is preliminary data.</text>
</comment>
<dbReference type="EMBL" id="JABXBU010002228">
    <property type="protein sequence ID" value="KAF8769829.1"/>
    <property type="molecule type" value="Genomic_DNA"/>
</dbReference>
<dbReference type="Pfam" id="PF13450">
    <property type="entry name" value="NAD_binding_8"/>
    <property type="match status" value="1"/>
</dbReference>